<evidence type="ECO:0000256" key="5">
    <source>
        <dbReference type="ARBA" id="ARBA00022989"/>
    </source>
</evidence>
<accession>A0ABU7VRA9</accession>
<feature type="domain" description="YetF C-terminal" evidence="8">
    <location>
        <begin position="83"/>
        <end position="214"/>
    </location>
</feature>
<feature type="domain" description="YetF-like N-terminal transmembrane" evidence="9">
    <location>
        <begin position="5"/>
        <end position="77"/>
    </location>
</feature>
<evidence type="ECO:0000256" key="2">
    <source>
        <dbReference type="ARBA" id="ARBA00006448"/>
    </source>
</evidence>
<feature type="transmembrane region" description="Helical" evidence="7">
    <location>
        <begin position="6"/>
        <end position="25"/>
    </location>
</feature>
<dbReference type="InterPro" id="IPR007353">
    <property type="entry name" value="DUF421"/>
</dbReference>
<dbReference type="Gene3D" id="3.30.240.20">
    <property type="entry name" value="bsu07140 like domains"/>
    <property type="match status" value="2"/>
</dbReference>
<evidence type="ECO:0000256" key="3">
    <source>
        <dbReference type="ARBA" id="ARBA00022475"/>
    </source>
</evidence>
<feature type="transmembrane region" description="Helical" evidence="7">
    <location>
        <begin position="58"/>
        <end position="75"/>
    </location>
</feature>
<proteinExistence type="inferred from homology"/>
<dbReference type="InterPro" id="IPR048454">
    <property type="entry name" value="YetF_N"/>
</dbReference>
<keyword evidence="3" id="KW-1003">Cell membrane</keyword>
<keyword evidence="4 7" id="KW-0812">Transmembrane</keyword>
<evidence type="ECO:0000259" key="9">
    <source>
        <dbReference type="Pfam" id="PF20730"/>
    </source>
</evidence>
<dbReference type="Pfam" id="PF04239">
    <property type="entry name" value="DUF421"/>
    <property type="match status" value="1"/>
</dbReference>
<keyword evidence="5 7" id="KW-1133">Transmembrane helix</keyword>
<evidence type="ECO:0000256" key="7">
    <source>
        <dbReference type="SAM" id="Phobius"/>
    </source>
</evidence>
<evidence type="ECO:0000313" key="10">
    <source>
        <dbReference type="EMBL" id="MEF2966306.1"/>
    </source>
</evidence>
<comment type="subcellular location">
    <subcellularLocation>
        <location evidence="1">Cell membrane</location>
        <topology evidence="1">Multi-pass membrane protein</topology>
    </subcellularLocation>
</comment>
<organism evidence="10 11">
    <name type="scientific">Paenibacillus haidiansis</name>
    <dbReference type="NCBI Taxonomy" id="1574488"/>
    <lineage>
        <taxon>Bacteria</taxon>
        <taxon>Bacillati</taxon>
        <taxon>Bacillota</taxon>
        <taxon>Bacilli</taxon>
        <taxon>Bacillales</taxon>
        <taxon>Paenibacillaceae</taxon>
        <taxon>Paenibacillus</taxon>
    </lineage>
</organism>
<evidence type="ECO:0000256" key="1">
    <source>
        <dbReference type="ARBA" id="ARBA00004651"/>
    </source>
</evidence>
<name>A0ABU7VRA9_9BACL</name>
<comment type="caution">
    <text evidence="10">The sequence shown here is derived from an EMBL/GenBank/DDBJ whole genome shotgun (WGS) entry which is preliminary data.</text>
</comment>
<dbReference type="PANTHER" id="PTHR34582">
    <property type="entry name" value="UPF0702 TRANSMEMBRANE PROTEIN YCAP"/>
    <property type="match status" value="1"/>
</dbReference>
<comment type="similarity">
    <text evidence="2">Belongs to the UPF0702 family.</text>
</comment>
<keyword evidence="6 7" id="KW-0472">Membrane</keyword>
<evidence type="ECO:0000259" key="8">
    <source>
        <dbReference type="Pfam" id="PF04239"/>
    </source>
</evidence>
<evidence type="ECO:0000256" key="6">
    <source>
        <dbReference type="ARBA" id="ARBA00023136"/>
    </source>
</evidence>
<gene>
    <name evidence="10" type="ORF">V3851_10730</name>
</gene>
<evidence type="ECO:0000313" key="11">
    <source>
        <dbReference type="Proteomes" id="UP001306950"/>
    </source>
</evidence>
<dbReference type="PANTHER" id="PTHR34582:SF5">
    <property type="entry name" value="UPF0702 TRANSMEMBRANE PROTEIN YETF"/>
    <property type="match status" value="1"/>
</dbReference>
<dbReference type="InterPro" id="IPR023090">
    <property type="entry name" value="UPF0702_alpha/beta_dom_sf"/>
</dbReference>
<evidence type="ECO:0000256" key="4">
    <source>
        <dbReference type="ARBA" id="ARBA00022692"/>
    </source>
</evidence>
<dbReference type="Proteomes" id="UP001306950">
    <property type="component" value="Unassembled WGS sequence"/>
</dbReference>
<keyword evidence="11" id="KW-1185">Reference proteome</keyword>
<sequence length="235" mass="26650">MEIGQIALKLVIGFCGLWLLARWLGKKEISQLTPFDFVSSLMLSELVGNTVYQGDVKFVHLLFALFLWGVLSYLFEKVTQYARRARGILDGKPSILIRDGEVDLRELKRNSLDFDQLRMLLRQHDVFFIREVAYAIFEANGSLSVMKKPAAETVTRQDLGLPPQKAGLSYCLIEDGEIRGENLSLIGKAEAWLREELSRMGCGATEEVAYAEWSEGEGLYILKYKQGSFRGTRRT</sequence>
<dbReference type="Pfam" id="PF20730">
    <property type="entry name" value="YetF_N"/>
    <property type="match status" value="1"/>
</dbReference>
<protein>
    <submittedName>
        <fullName evidence="10">DUF421 domain-containing protein</fullName>
    </submittedName>
</protein>
<reference evidence="10 11" key="1">
    <citation type="submission" date="2024-02" db="EMBL/GenBank/DDBJ databases">
        <title>A nitrogen-fixing paenibacillus bacterium.</title>
        <authorList>
            <person name="Zhang W.L."/>
            <person name="Chen S.F."/>
        </authorList>
    </citation>
    <scope>NUCLEOTIDE SEQUENCE [LARGE SCALE GENOMIC DNA]</scope>
    <source>
        <strain evidence="10 11">M1</strain>
    </source>
</reference>
<dbReference type="RefSeq" id="WP_331846526.1">
    <property type="nucleotide sequence ID" value="NZ_JAZHPZ010000004.1"/>
</dbReference>
<dbReference type="EMBL" id="JAZHPZ010000004">
    <property type="protein sequence ID" value="MEF2966306.1"/>
    <property type="molecule type" value="Genomic_DNA"/>
</dbReference>